<name>A0ABR2W207_9FUNG</name>
<evidence type="ECO:0000313" key="3">
    <source>
        <dbReference type="Proteomes" id="UP001479436"/>
    </source>
</evidence>
<feature type="region of interest" description="Disordered" evidence="1">
    <location>
        <begin position="55"/>
        <end position="177"/>
    </location>
</feature>
<reference evidence="2 3" key="1">
    <citation type="submission" date="2023-04" db="EMBL/GenBank/DDBJ databases">
        <title>Genome of Basidiobolus ranarum AG-B5.</title>
        <authorList>
            <person name="Stajich J.E."/>
            <person name="Carter-House D."/>
            <person name="Gryganskyi A."/>
        </authorList>
    </citation>
    <scope>NUCLEOTIDE SEQUENCE [LARGE SCALE GENOMIC DNA]</scope>
    <source>
        <strain evidence="2 3">AG-B5</strain>
    </source>
</reference>
<feature type="compositionally biased region" description="Low complexity" evidence="1">
    <location>
        <begin position="55"/>
        <end position="79"/>
    </location>
</feature>
<gene>
    <name evidence="2" type="ORF">K7432_006292</name>
</gene>
<organism evidence="2 3">
    <name type="scientific">Basidiobolus ranarum</name>
    <dbReference type="NCBI Taxonomy" id="34480"/>
    <lineage>
        <taxon>Eukaryota</taxon>
        <taxon>Fungi</taxon>
        <taxon>Fungi incertae sedis</taxon>
        <taxon>Zoopagomycota</taxon>
        <taxon>Entomophthoromycotina</taxon>
        <taxon>Basidiobolomycetes</taxon>
        <taxon>Basidiobolales</taxon>
        <taxon>Basidiobolaceae</taxon>
        <taxon>Basidiobolus</taxon>
    </lineage>
</organism>
<dbReference type="Proteomes" id="UP001479436">
    <property type="component" value="Unassembled WGS sequence"/>
</dbReference>
<accession>A0ABR2W207</accession>
<proteinExistence type="predicted"/>
<evidence type="ECO:0000313" key="2">
    <source>
        <dbReference type="EMBL" id="KAK9717338.1"/>
    </source>
</evidence>
<dbReference type="EMBL" id="JASJQH010007148">
    <property type="protein sequence ID" value="KAK9717338.1"/>
    <property type="molecule type" value="Genomic_DNA"/>
</dbReference>
<sequence length="504" mass="55282">MSSQIDTRISKLKDFISYFAPGNVVEYGSFVQTQQITNQFLENHMSSVGNSGYDSCVSKTSSYTSSSISPRSGEESLSSPDSNPNPTPRSRDSLINSSSSDKASNSSFLSNKRPRQGMSGKSLSPTKNRRTGGKLYRSGKVVRPTGSGKQIPYHGHRMISTSDDSDTESASESTMSVDSWDEDEVLLGSAPIEIKRALHRKQIGKAIQIENEEDDTIIVDDIEIEGNTGELTPKLLRSRSSTPELGTPQVLEVVKPKGIREMTLKKQLIVRLKIISHPQERSLIIRLQLPQSSKSPLGPISAEAICGASSYKVAAVGNDVEEELLAGQNIQPLCPSDSNIDEASMPGGDQQKGATLINTLLNHLLTYDEIEAGVPSYEEILALASTAKQLFAEAVEQHVSSGKLGVAGLIMKLESIFIFRLLNFQSKLLSGSSVEMGTQPFESQKKFLESVELFTDDFESITRKWNDADNFLKRETSLYAKQSKFTIFSGIFEMVEFIKTQALL</sequence>
<feature type="compositionally biased region" description="Low complexity" evidence="1">
    <location>
        <begin position="93"/>
        <end position="110"/>
    </location>
</feature>
<comment type="caution">
    <text evidence="2">The sequence shown here is derived from an EMBL/GenBank/DDBJ whole genome shotgun (WGS) entry which is preliminary data.</text>
</comment>
<keyword evidence="3" id="KW-1185">Reference proteome</keyword>
<protein>
    <submittedName>
        <fullName evidence="2">Uncharacterized protein</fullName>
    </submittedName>
</protein>
<evidence type="ECO:0000256" key="1">
    <source>
        <dbReference type="SAM" id="MobiDB-lite"/>
    </source>
</evidence>